<proteinExistence type="predicted"/>
<organism evidence="2">
    <name type="scientific">Arundo donax</name>
    <name type="common">Giant reed</name>
    <name type="synonym">Donax arundinaceus</name>
    <dbReference type="NCBI Taxonomy" id="35708"/>
    <lineage>
        <taxon>Eukaryota</taxon>
        <taxon>Viridiplantae</taxon>
        <taxon>Streptophyta</taxon>
        <taxon>Embryophyta</taxon>
        <taxon>Tracheophyta</taxon>
        <taxon>Spermatophyta</taxon>
        <taxon>Magnoliopsida</taxon>
        <taxon>Liliopsida</taxon>
        <taxon>Poales</taxon>
        <taxon>Poaceae</taxon>
        <taxon>PACMAD clade</taxon>
        <taxon>Arundinoideae</taxon>
        <taxon>Arundineae</taxon>
        <taxon>Arundo</taxon>
    </lineage>
</organism>
<protein>
    <submittedName>
        <fullName evidence="2">Uncharacterized protein</fullName>
    </submittedName>
</protein>
<evidence type="ECO:0000313" key="2">
    <source>
        <dbReference type="EMBL" id="JAD44807.1"/>
    </source>
</evidence>
<dbReference type="AlphaFoldDB" id="A0A0A9ACI9"/>
<dbReference type="EMBL" id="GBRH01253088">
    <property type="protein sequence ID" value="JAD44807.1"/>
    <property type="molecule type" value="Transcribed_RNA"/>
</dbReference>
<reference evidence="2" key="2">
    <citation type="journal article" date="2015" name="Data Brief">
        <title>Shoot transcriptome of the giant reed, Arundo donax.</title>
        <authorList>
            <person name="Barrero R.A."/>
            <person name="Guerrero F.D."/>
            <person name="Moolhuijzen P."/>
            <person name="Goolsby J.A."/>
            <person name="Tidwell J."/>
            <person name="Bellgard S.E."/>
            <person name="Bellgard M.I."/>
        </authorList>
    </citation>
    <scope>NUCLEOTIDE SEQUENCE</scope>
    <source>
        <tissue evidence="2">Shoot tissue taken approximately 20 cm above the soil surface</tissue>
    </source>
</reference>
<accession>A0A0A9ACI9</accession>
<name>A0A0A9ACI9_ARUDO</name>
<reference evidence="2" key="1">
    <citation type="submission" date="2014-09" db="EMBL/GenBank/DDBJ databases">
        <authorList>
            <person name="Magalhaes I.L.F."/>
            <person name="Oliveira U."/>
            <person name="Santos F.R."/>
            <person name="Vidigal T.H.D.A."/>
            <person name="Brescovit A.D."/>
            <person name="Santos A.J."/>
        </authorList>
    </citation>
    <scope>NUCLEOTIDE SEQUENCE</scope>
    <source>
        <tissue evidence="2">Shoot tissue taken approximately 20 cm above the soil surface</tissue>
    </source>
</reference>
<sequence>MKFSALVGRALLPPSVRPFPLGSSLPNPPPPNSSAAAAFHSPNHRHLYQIGR</sequence>
<feature type="region of interest" description="Disordered" evidence="1">
    <location>
        <begin position="14"/>
        <end position="42"/>
    </location>
</feature>
<evidence type="ECO:0000256" key="1">
    <source>
        <dbReference type="SAM" id="MobiDB-lite"/>
    </source>
</evidence>